<dbReference type="FunFam" id="3.40.50.720:FF:000084">
    <property type="entry name" value="Short-chain dehydrogenase reductase"/>
    <property type="match status" value="1"/>
</dbReference>
<evidence type="ECO:0000313" key="4">
    <source>
        <dbReference type="Proteomes" id="UP000575985"/>
    </source>
</evidence>
<dbReference type="RefSeq" id="WP_179768197.1">
    <property type="nucleotide sequence ID" value="NZ_JACCFO010000001.1"/>
</dbReference>
<evidence type="ECO:0000313" key="3">
    <source>
        <dbReference type="EMBL" id="NYI96917.1"/>
    </source>
</evidence>
<dbReference type="Pfam" id="PF13561">
    <property type="entry name" value="adh_short_C2"/>
    <property type="match status" value="1"/>
</dbReference>
<keyword evidence="2" id="KW-0560">Oxidoreductase</keyword>
<comment type="caution">
    <text evidence="3">The sequence shown here is derived from an EMBL/GenBank/DDBJ whole genome shotgun (WGS) entry which is preliminary data.</text>
</comment>
<accession>A0A853BQT1</accession>
<dbReference type="InterPro" id="IPR036291">
    <property type="entry name" value="NAD(P)-bd_dom_sf"/>
</dbReference>
<sequence length="265" mass="27245">MDLNLKDKVAVVTGASKGIGLAVAQGLAEEGARVVTASRTVTPELAELRDTYGATVVTADLSVPQGAADLVRAATDAHGGIDILVNNAAASRPAPDFVGADDAAWRRVFDLNLFGVVRVTRAAIPVMTARGGGAIVNVSSINARMPAPSIVHYSASKAALTNVGRALAEELGASGIRVNTVSPGPVRTPMWTAKEDGFANVFAAQAGITVEEVMDRLLPETFAATTGRISEPREVADVVIFLASPRAGNITGSDYVIDGGVLKTA</sequence>
<evidence type="ECO:0000256" key="1">
    <source>
        <dbReference type="ARBA" id="ARBA00006484"/>
    </source>
</evidence>
<keyword evidence="4" id="KW-1185">Reference proteome</keyword>
<reference evidence="3 4" key="1">
    <citation type="submission" date="2020-07" db="EMBL/GenBank/DDBJ databases">
        <title>Sequencing the genomes of 1000 actinobacteria strains.</title>
        <authorList>
            <person name="Klenk H.-P."/>
        </authorList>
    </citation>
    <scope>NUCLEOTIDE SEQUENCE [LARGE SCALE GENOMIC DNA]</scope>
    <source>
        <strain evidence="3 4">DSM 45927</strain>
    </source>
</reference>
<dbReference type="PANTHER" id="PTHR42760:SF133">
    <property type="entry name" value="3-OXOACYL-[ACYL-CARRIER-PROTEIN] REDUCTASE"/>
    <property type="match status" value="1"/>
</dbReference>
<dbReference type="Gene3D" id="3.40.50.720">
    <property type="entry name" value="NAD(P)-binding Rossmann-like Domain"/>
    <property type="match status" value="1"/>
</dbReference>
<dbReference type="AlphaFoldDB" id="A0A853BQT1"/>
<protein>
    <submittedName>
        <fullName evidence="3">NAD(P)-dependent dehydrogenase (Short-subunit alcohol dehydrogenase family)</fullName>
    </submittedName>
</protein>
<dbReference type="InterPro" id="IPR020904">
    <property type="entry name" value="Sc_DH/Rdtase_CS"/>
</dbReference>
<dbReference type="PROSITE" id="PS00061">
    <property type="entry name" value="ADH_SHORT"/>
    <property type="match status" value="1"/>
</dbReference>
<dbReference type="PANTHER" id="PTHR42760">
    <property type="entry name" value="SHORT-CHAIN DEHYDROGENASES/REDUCTASES FAMILY MEMBER"/>
    <property type="match status" value="1"/>
</dbReference>
<dbReference type="InterPro" id="IPR002347">
    <property type="entry name" value="SDR_fam"/>
</dbReference>
<dbReference type="NCBIfam" id="NF005095">
    <property type="entry name" value="PRK06523.1"/>
    <property type="match status" value="1"/>
</dbReference>
<dbReference type="Proteomes" id="UP000575985">
    <property type="component" value="Unassembled WGS sequence"/>
</dbReference>
<dbReference type="EMBL" id="JACCFO010000001">
    <property type="protein sequence ID" value="NYI96917.1"/>
    <property type="molecule type" value="Genomic_DNA"/>
</dbReference>
<dbReference type="GO" id="GO:0016616">
    <property type="term" value="F:oxidoreductase activity, acting on the CH-OH group of donors, NAD or NADP as acceptor"/>
    <property type="evidence" value="ECO:0007669"/>
    <property type="project" value="TreeGrafter"/>
</dbReference>
<gene>
    <name evidence="3" type="ORF">HNR12_003194</name>
</gene>
<organism evidence="3 4">
    <name type="scientific">Streptomonospora nanhaiensis</name>
    <dbReference type="NCBI Taxonomy" id="1323731"/>
    <lineage>
        <taxon>Bacteria</taxon>
        <taxon>Bacillati</taxon>
        <taxon>Actinomycetota</taxon>
        <taxon>Actinomycetes</taxon>
        <taxon>Streptosporangiales</taxon>
        <taxon>Nocardiopsidaceae</taxon>
        <taxon>Streptomonospora</taxon>
    </lineage>
</organism>
<comment type="similarity">
    <text evidence="1">Belongs to the short-chain dehydrogenases/reductases (SDR) family.</text>
</comment>
<proteinExistence type="inferred from homology"/>
<dbReference type="SUPFAM" id="SSF51735">
    <property type="entry name" value="NAD(P)-binding Rossmann-fold domains"/>
    <property type="match status" value="1"/>
</dbReference>
<dbReference type="CDD" id="cd05233">
    <property type="entry name" value="SDR_c"/>
    <property type="match status" value="1"/>
</dbReference>
<dbReference type="PRINTS" id="PR00081">
    <property type="entry name" value="GDHRDH"/>
</dbReference>
<dbReference type="PRINTS" id="PR00080">
    <property type="entry name" value="SDRFAMILY"/>
</dbReference>
<evidence type="ECO:0000256" key="2">
    <source>
        <dbReference type="ARBA" id="ARBA00023002"/>
    </source>
</evidence>
<name>A0A853BQT1_9ACTN</name>